<reference evidence="2" key="1">
    <citation type="submission" date="2022-01" db="EMBL/GenBank/DDBJ databases">
        <title>Nocardioidaceae gen. sp. A5X3R13.</title>
        <authorList>
            <person name="Lopez Marin M.A."/>
            <person name="Uhlik O."/>
        </authorList>
    </citation>
    <scope>NUCLEOTIDE SEQUENCE</scope>
    <source>
        <strain evidence="2">A5X3R13</strain>
    </source>
</reference>
<proteinExistence type="predicted"/>
<dbReference type="InterPro" id="IPR012495">
    <property type="entry name" value="TadE-like_dom"/>
</dbReference>
<evidence type="ECO:0000313" key="2">
    <source>
        <dbReference type="EMBL" id="UYM06315.1"/>
    </source>
</evidence>
<dbReference type="KEGG" id="sgrg:L0C25_04345"/>
<dbReference type="EMBL" id="CP094970">
    <property type="protein sequence ID" value="UYM06315.1"/>
    <property type="molecule type" value="Genomic_DNA"/>
</dbReference>
<organism evidence="2 3">
    <name type="scientific">Solicola gregarius</name>
    <dbReference type="NCBI Taxonomy" id="2908642"/>
    <lineage>
        <taxon>Bacteria</taxon>
        <taxon>Bacillati</taxon>
        <taxon>Actinomycetota</taxon>
        <taxon>Actinomycetes</taxon>
        <taxon>Propionibacteriales</taxon>
        <taxon>Nocardioidaceae</taxon>
        <taxon>Solicola</taxon>
    </lineage>
</organism>
<gene>
    <name evidence="2" type="ORF">L0C25_04345</name>
</gene>
<feature type="domain" description="TadE-like" evidence="1">
    <location>
        <begin position="2"/>
        <end position="35"/>
    </location>
</feature>
<keyword evidence="3" id="KW-1185">Reference proteome</keyword>
<sequence length="125" mass="13204">MIVVPVLLLMLMMVIQAYLRIDAQRVAQAAAEEGAADARRIGGSSEQASRTAYEYADWLSEGSLTDVHVTVDLDAEKASVTVTGTAVSLIPGIDLSVTQTSTGPVEHFVETSGEFANSEVFEGGN</sequence>
<accession>A0AA46YKZ1</accession>
<evidence type="ECO:0000313" key="3">
    <source>
        <dbReference type="Proteomes" id="UP001164390"/>
    </source>
</evidence>
<name>A0AA46YKZ1_9ACTN</name>
<protein>
    <recommendedName>
        <fullName evidence="1">TadE-like domain-containing protein</fullName>
    </recommendedName>
</protein>
<dbReference type="Proteomes" id="UP001164390">
    <property type="component" value="Chromosome"/>
</dbReference>
<dbReference type="AlphaFoldDB" id="A0AA46YKZ1"/>
<dbReference type="Pfam" id="PF07811">
    <property type="entry name" value="TadE"/>
    <property type="match status" value="1"/>
</dbReference>
<evidence type="ECO:0000259" key="1">
    <source>
        <dbReference type="Pfam" id="PF07811"/>
    </source>
</evidence>